<evidence type="ECO:0000313" key="1">
    <source>
        <dbReference type="EMBL" id="AMO96454.1"/>
    </source>
</evidence>
<dbReference type="Proteomes" id="UP000072421">
    <property type="component" value="Chromosome"/>
</dbReference>
<dbReference type="EMBL" id="CP013232">
    <property type="protein sequence ID" value="AMO96454.1"/>
    <property type="molecule type" value="Genomic_DNA"/>
</dbReference>
<evidence type="ECO:0000313" key="2">
    <source>
        <dbReference type="Proteomes" id="UP000072421"/>
    </source>
</evidence>
<proteinExistence type="predicted"/>
<reference evidence="1 2" key="1">
    <citation type="submission" date="2015-11" db="EMBL/GenBank/DDBJ databases">
        <title>Exploring the genomic traits of fungus-feeding bacterial genus Collimonas.</title>
        <authorList>
            <person name="Song C."/>
            <person name="Schmidt R."/>
            <person name="de Jager V."/>
            <person name="Krzyzanowska D."/>
            <person name="Jongedijk E."/>
            <person name="Cankar K."/>
            <person name="Beekwilder J."/>
            <person name="van Veen A."/>
            <person name="de Boer W."/>
            <person name="van Veen J.A."/>
            <person name="Garbeva P."/>
        </authorList>
    </citation>
    <scope>NUCLEOTIDE SEQUENCE [LARGE SCALE GENOMIC DNA]</scope>
    <source>
        <strain evidence="1 2">Ter6</strain>
    </source>
</reference>
<name>A0A127PFP4_9BURK</name>
<protein>
    <submittedName>
        <fullName evidence="1">Uncharacterized protein</fullName>
    </submittedName>
</protein>
<dbReference type="AlphaFoldDB" id="A0A127PFP4"/>
<sequence length="38" mass="4386">MRLLPFAGKNTSTQPGVVMNLSIMFYQRICQYSQSDFL</sequence>
<dbReference type="PATRIC" id="fig|158899.10.peg.3805"/>
<gene>
    <name evidence="1" type="ORF">CFter6_3834</name>
</gene>
<accession>A0A127PFP4</accession>
<organism evidence="1">
    <name type="scientific">Collimonas fungivorans</name>
    <dbReference type="NCBI Taxonomy" id="158899"/>
    <lineage>
        <taxon>Bacteria</taxon>
        <taxon>Pseudomonadati</taxon>
        <taxon>Pseudomonadota</taxon>
        <taxon>Betaproteobacteria</taxon>
        <taxon>Burkholderiales</taxon>
        <taxon>Oxalobacteraceae</taxon>
        <taxon>Collimonas</taxon>
    </lineage>
</organism>